<feature type="compositionally biased region" description="Low complexity" evidence="5">
    <location>
        <begin position="176"/>
        <end position="195"/>
    </location>
</feature>
<comment type="similarity">
    <text evidence="1">Belongs to the sirtuin family. Class I subfamily.</text>
</comment>
<feature type="compositionally biased region" description="Low complexity" evidence="5">
    <location>
        <begin position="134"/>
        <end position="161"/>
    </location>
</feature>
<feature type="active site" description="Proton acceptor" evidence="4">
    <location>
        <position position="382"/>
    </location>
</feature>
<dbReference type="PROSITE" id="PS50305">
    <property type="entry name" value="SIRTUIN"/>
    <property type="match status" value="1"/>
</dbReference>
<feature type="compositionally biased region" description="Polar residues" evidence="5">
    <location>
        <begin position="608"/>
        <end position="629"/>
    </location>
</feature>
<dbReference type="Gene3D" id="3.40.50.1220">
    <property type="entry name" value="TPP-binding domain"/>
    <property type="match status" value="1"/>
</dbReference>
<keyword evidence="4" id="KW-0862">Zinc</keyword>
<evidence type="ECO:0000259" key="6">
    <source>
        <dbReference type="PROSITE" id="PS50305"/>
    </source>
</evidence>
<sequence>MSKLKGPLEPFFPCALLYYTYPLWHDEHRCSRLSLCVRLGQLNKYPGQPCIACVVYQRAINHPSSLLACHCYLISSIPRPGPARPADRRDSSHSAFYPSFSAVILLSQLQSGRFSPPADEIIPAMDTGAKRSSSDCLSSSPLSSLASSQAPSSPLTVLSNSPSPPTPSPPNRDASSRYPSPSTSSVAISSGSASPMNASGPTPPSSDRPVEASVCTDGPPPAKRRKVQQKRERKTEYLDLDKTGDEGYQDELLARLTKVLRKKKRIVIIAGAGISVSAGIPDFRSQSGLFKSNGKHLFDVSVYHDDSLTSAFHKMVRELATKSQAASPTPFHHMMASIAQEGRLLRLYTQNIDCLDTGMEPLRTSVPLKAAQKPWPKTIQLHGGLAKMQCTKCGDVKDLDPELFDGPKPPLCAVCEEADQIRVAFANKRSRGIGRLRPRMVLYNEASPESEEVGTVSAADLARVPDAVIVVGTTLKIPGVKRLVTEMCRATRSRRDGFTAFLSVEPPQGAEFQECWDIVVRGKCDDVAAIVGLPRYDEPAPTETDWKVTQATEESKKTQAKVSSVNIQKPKVVSAPEPEAKSKKLGQLVDKENGSIPTPNASPKLEATQPNTGTPTTLSLSDAKQTKLQFGQRKKLPGAPTTKTVNKRTRLPDAPQPSKTTKSKIPVKKAAKKDATKKAVKAQPVLTKAFKATKPIITEGKQILVKQEPSPVPSSPVTPDEELFHKLPSLRPGKPLETTVITETATPDDTRPSSRMSVQDVDDSPLHDGCQEMHTISPTSKPRSMGHLID</sequence>
<protein>
    <submittedName>
        <fullName evidence="7">Sir2 family histone deacetylase Hst4</fullName>
    </submittedName>
</protein>
<feature type="region of interest" description="Disordered" evidence="5">
    <location>
        <begin position="553"/>
        <end position="681"/>
    </location>
</feature>
<feature type="binding site" evidence="4">
    <location>
        <position position="412"/>
    </location>
    <ligand>
        <name>Zn(2+)</name>
        <dbReference type="ChEBI" id="CHEBI:29105"/>
    </ligand>
</feature>
<dbReference type="SUPFAM" id="SSF52467">
    <property type="entry name" value="DHS-like NAD/FAD-binding domain"/>
    <property type="match status" value="1"/>
</dbReference>
<keyword evidence="2" id="KW-0808">Transferase</keyword>
<dbReference type="InterPro" id="IPR003000">
    <property type="entry name" value="Sirtuin"/>
</dbReference>
<dbReference type="InterPro" id="IPR026591">
    <property type="entry name" value="Sirtuin_cat_small_dom_sf"/>
</dbReference>
<name>A0AA97NVD2_PYRO3</name>
<feature type="region of interest" description="Disordered" evidence="5">
    <location>
        <begin position="117"/>
        <end position="236"/>
    </location>
</feature>
<feature type="compositionally biased region" description="Basic residues" evidence="5">
    <location>
        <begin position="661"/>
        <end position="671"/>
    </location>
</feature>
<dbReference type="InterPro" id="IPR026590">
    <property type="entry name" value="Ssirtuin_cat_dom"/>
</dbReference>
<accession>A0AA97NVD2</accession>
<feature type="binding site" evidence="4">
    <location>
        <position position="415"/>
    </location>
    <ligand>
        <name>Zn(2+)</name>
        <dbReference type="ChEBI" id="CHEBI:29105"/>
    </ligand>
</feature>
<dbReference type="GO" id="GO:0016740">
    <property type="term" value="F:transferase activity"/>
    <property type="evidence" value="ECO:0007669"/>
    <property type="project" value="UniProtKB-KW"/>
</dbReference>
<dbReference type="GO" id="GO:0046872">
    <property type="term" value="F:metal ion binding"/>
    <property type="evidence" value="ECO:0007669"/>
    <property type="project" value="UniProtKB-KW"/>
</dbReference>
<dbReference type="InterPro" id="IPR029035">
    <property type="entry name" value="DHS-like_NAD/FAD-binding_dom"/>
</dbReference>
<feature type="binding site" evidence="4">
    <location>
        <position position="393"/>
    </location>
    <ligand>
        <name>Zn(2+)</name>
        <dbReference type="ChEBI" id="CHEBI:29105"/>
    </ligand>
</feature>
<dbReference type="EMBL" id="JH794030">
    <property type="protein sequence ID" value="ELQ37078.1"/>
    <property type="molecule type" value="Genomic_DNA"/>
</dbReference>
<feature type="region of interest" description="Disordered" evidence="5">
    <location>
        <begin position="702"/>
        <end position="790"/>
    </location>
</feature>
<evidence type="ECO:0000256" key="1">
    <source>
        <dbReference type="ARBA" id="ARBA00006924"/>
    </source>
</evidence>
<dbReference type="PANTHER" id="PTHR47651:SF17">
    <property type="entry name" value="DEACETYLASE SIRTUIN-TYPE DOMAIN-CONTAINING PROTEIN"/>
    <property type="match status" value="1"/>
</dbReference>
<dbReference type="PANTHER" id="PTHR47651">
    <property type="entry name" value="NAD-DEPENDENT HISTONE DEACETYLASE HST4"/>
    <property type="match status" value="1"/>
</dbReference>
<keyword evidence="4" id="KW-0479">Metal-binding</keyword>
<dbReference type="AlphaFoldDB" id="A0AA97NVD2"/>
<evidence type="ECO:0000313" key="7">
    <source>
        <dbReference type="EMBL" id="ELQ37078.1"/>
    </source>
</evidence>
<dbReference type="Gene3D" id="3.30.1600.10">
    <property type="entry name" value="SIR2/SIRT2 'Small Domain"/>
    <property type="match status" value="1"/>
</dbReference>
<evidence type="ECO:0000256" key="2">
    <source>
        <dbReference type="ARBA" id="ARBA00022679"/>
    </source>
</evidence>
<evidence type="ECO:0000256" key="5">
    <source>
        <dbReference type="SAM" id="MobiDB-lite"/>
    </source>
</evidence>
<reference evidence="7" key="1">
    <citation type="journal article" date="2012" name="PLoS Genet.">
        <title>Comparative analysis of the genomes of two field isolates of the rice blast fungus Magnaporthe oryzae.</title>
        <authorList>
            <person name="Xue M."/>
            <person name="Yang J."/>
            <person name="Li Z."/>
            <person name="Hu S."/>
            <person name="Yao N."/>
            <person name="Dean R.A."/>
            <person name="Zhao W."/>
            <person name="Shen M."/>
            <person name="Zhang H."/>
            <person name="Li C."/>
            <person name="Liu L."/>
            <person name="Cao L."/>
            <person name="Xu X."/>
            <person name="Xing Y."/>
            <person name="Hsiang T."/>
            <person name="Zhang Z."/>
            <person name="Xu J.R."/>
            <person name="Peng Y.L."/>
        </authorList>
    </citation>
    <scope>NUCLEOTIDE SEQUENCE</scope>
    <source>
        <strain evidence="7">Y34</strain>
    </source>
</reference>
<feature type="binding site" evidence="4">
    <location>
        <position position="390"/>
    </location>
    <ligand>
        <name>Zn(2+)</name>
        <dbReference type="ChEBI" id="CHEBI:29105"/>
    </ligand>
</feature>
<keyword evidence="3" id="KW-0520">NAD</keyword>
<feature type="domain" description="Deacetylase sirtuin-type" evidence="6">
    <location>
        <begin position="246"/>
        <end position="543"/>
    </location>
</feature>
<gene>
    <name evidence="7" type="ORF">OOU_Y34scaffold00619g52</name>
</gene>
<dbReference type="GO" id="GO:0070403">
    <property type="term" value="F:NAD+ binding"/>
    <property type="evidence" value="ECO:0007669"/>
    <property type="project" value="InterPro"/>
</dbReference>
<feature type="compositionally biased region" description="Polar residues" evidence="5">
    <location>
        <begin position="739"/>
        <end position="757"/>
    </location>
</feature>
<proteinExistence type="inferred from homology"/>
<dbReference type="Proteomes" id="UP000011086">
    <property type="component" value="Unassembled WGS sequence"/>
</dbReference>
<organism evidence="7">
    <name type="scientific">Pyricularia oryzae (strain Y34)</name>
    <name type="common">Rice blast fungus</name>
    <name type="synonym">Magnaporthe oryzae</name>
    <dbReference type="NCBI Taxonomy" id="1143189"/>
    <lineage>
        <taxon>Eukaryota</taxon>
        <taxon>Fungi</taxon>
        <taxon>Dikarya</taxon>
        <taxon>Ascomycota</taxon>
        <taxon>Pezizomycotina</taxon>
        <taxon>Sordariomycetes</taxon>
        <taxon>Sordariomycetidae</taxon>
        <taxon>Magnaporthales</taxon>
        <taxon>Pyriculariaceae</taxon>
        <taxon>Pyricularia</taxon>
    </lineage>
</organism>
<dbReference type="Pfam" id="PF02146">
    <property type="entry name" value="SIR2"/>
    <property type="match status" value="1"/>
</dbReference>
<evidence type="ECO:0000256" key="4">
    <source>
        <dbReference type="PROSITE-ProRule" id="PRU00236"/>
    </source>
</evidence>
<evidence type="ECO:0000256" key="3">
    <source>
        <dbReference type="ARBA" id="ARBA00023027"/>
    </source>
</evidence>